<sequence>MENTYQTGVIMHEIDPDGDMILTLKNPCAPFAVWHEDDATPLPTSLDLSSQEPQGSDLNCSDEIIGLAPTSSAVTYRISSRHLSSASERSRKMRHQWEQKRESDGYFHISVEDWDSEALLAILNIIHLRNRQVPHEVSLEMLSKLAVIVDYFEFHEAVEVFSKTWIADLQGSLPTSYCRDLILWMWISHVFHEEDILKTVICTAVRHSLGWMEDLGLPIPEHIISQVDDRRREAAVQLVDGLRALKEGLQYGTKACSYECQCRFLGALIKGLDHFHVFDSTFEPLLGCGLTEVIKSTRQLRIPARSGRSSCDCTMNNLTYPFLGKVENDLRRLA</sequence>
<accession>A0ACB9ZI67</accession>
<dbReference type="Proteomes" id="UP001497700">
    <property type="component" value="Unassembled WGS sequence"/>
</dbReference>
<evidence type="ECO:0000313" key="1">
    <source>
        <dbReference type="EMBL" id="KAI4870854.1"/>
    </source>
</evidence>
<gene>
    <name evidence="1" type="ORF">F4820DRAFT_146776</name>
</gene>
<reference evidence="1 2" key="1">
    <citation type="journal article" date="2022" name="New Phytol.">
        <title>Ecological generalism drives hyperdiversity of secondary metabolite gene clusters in xylarialean endophytes.</title>
        <authorList>
            <person name="Franco M.E.E."/>
            <person name="Wisecaver J.H."/>
            <person name="Arnold A.E."/>
            <person name="Ju Y.M."/>
            <person name="Slot J.C."/>
            <person name="Ahrendt S."/>
            <person name="Moore L.P."/>
            <person name="Eastman K.E."/>
            <person name="Scott K."/>
            <person name="Konkel Z."/>
            <person name="Mondo S.J."/>
            <person name="Kuo A."/>
            <person name="Hayes R.D."/>
            <person name="Haridas S."/>
            <person name="Andreopoulos B."/>
            <person name="Riley R."/>
            <person name="LaButti K."/>
            <person name="Pangilinan J."/>
            <person name="Lipzen A."/>
            <person name="Amirebrahimi M."/>
            <person name="Yan J."/>
            <person name="Adam C."/>
            <person name="Keymanesh K."/>
            <person name="Ng V."/>
            <person name="Louie K."/>
            <person name="Northen T."/>
            <person name="Drula E."/>
            <person name="Henrissat B."/>
            <person name="Hsieh H.M."/>
            <person name="Youens-Clark K."/>
            <person name="Lutzoni F."/>
            <person name="Miadlikowska J."/>
            <person name="Eastwood D.C."/>
            <person name="Hamelin R.C."/>
            <person name="Grigoriev I.V."/>
            <person name="U'Ren J.M."/>
        </authorList>
    </citation>
    <scope>NUCLEOTIDE SEQUENCE [LARGE SCALE GENOMIC DNA]</scope>
    <source>
        <strain evidence="1 2">CBS 119005</strain>
    </source>
</reference>
<dbReference type="EMBL" id="MU393422">
    <property type="protein sequence ID" value="KAI4870854.1"/>
    <property type="molecule type" value="Genomic_DNA"/>
</dbReference>
<organism evidence="1 2">
    <name type="scientific">Hypoxylon rubiginosum</name>
    <dbReference type="NCBI Taxonomy" id="110542"/>
    <lineage>
        <taxon>Eukaryota</taxon>
        <taxon>Fungi</taxon>
        <taxon>Dikarya</taxon>
        <taxon>Ascomycota</taxon>
        <taxon>Pezizomycotina</taxon>
        <taxon>Sordariomycetes</taxon>
        <taxon>Xylariomycetidae</taxon>
        <taxon>Xylariales</taxon>
        <taxon>Hypoxylaceae</taxon>
        <taxon>Hypoxylon</taxon>
    </lineage>
</organism>
<comment type="caution">
    <text evidence="1">The sequence shown here is derived from an EMBL/GenBank/DDBJ whole genome shotgun (WGS) entry which is preliminary data.</text>
</comment>
<proteinExistence type="predicted"/>
<protein>
    <submittedName>
        <fullName evidence="1">Uncharacterized protein</fullName>
    </submittedName>
</protein>
<evidence type="ECO:0000313" key="2">
    <source>
        <dbReference type="Proteomes" id="UP001497700"/>
    </source>
</evidence>
<name>A0ACB9ZI67_9PEZI</name>
<keyword evidence="2" id="KW-1185">Reference proteome</keyword>